<keyword evidence="7" id="KW-1185">Reference proteome</keyword>
<reference evidence="6" key="1">
    <citation type="submission" date="2025-08" db="UniProtKB">
        <authorList>
            <consortium name="Ensembl"/>
        </authorList>
    </citation>
    <scope>IDENTIFICATION</scope>
</reference>
<keyword evidence="3" id="KW-0514">Muscle protein</keyword>
<evidence type="ECO:0000256" key="5">
    <source>
        <dbReference type="SAM" id="Coils"/>
    </source>
</evidence>
<evidence type="ECO:0000313" key="7">
    <source>
        <dbReference type="Proteomes" id="UP000694421"/>
    </source>
</evidence>
<dbReference type="InterPro" id="IPR000533">
    <property type="entry name" value="Tropomyosin"/>
</dbReference>
<dbReference type="PRINTS" id="PR00194">
    <property type="entry name" value="TROPOMYOSIN"/>
</dbReference>
<proteinExistence type="inferred from homology"/>
<keyword evidence="4" id="KW-0009">Actin-binding</keyword>
<evidence type="ECO:0000256" key="2">
    <source>
        <dbReference type="ARBA" id="ARBA00023054"/>
    </source>
</evidence>
<evidence type="ECO:0000256" key="4">
    <source>
        <dbReference type="ARBA" id="ARBA00023203"/>
    </source>
</evidence>
<dbReference type="PANTHER" id="PTHR19269">
    <property type="entry name" value="TROPOMYOSIN"/>
    <property type="match status" value="1"/>
</dbReference>
<dbReference type="Proteomes" id="UP000694421">
    <property type="component" value="Unplaced"/>
</dbReference>
<protein>
    <submittedName>
        <fullName evidence="6">Uncharacterized protein</fullName>
    </submittedName>
</protein>
<evidence type="ECO:0000256" key="1">
    <source>
        <dbReference type="ARBA" id="ARBA00009036"/>
    </source>
</evidence>
<dbReference type="Ensembl" id="ENSSMRT00000007056.1">
    <property type="protein sequence ID" value="ENSSMRP00000006037.1"/>
    <property type="gene ID" value="ENSSMRG00000004858.1"/>
</dbReference>
<keyword evidence="2 5" id="KW-0175">Coiled coil</keyword>
<dbReference type="AlphaFoldDB" id="A0A8D0BBI1"/>
<evidence type="ECO:0000256" key="3">
    <source>
        <dbReference type="ARBA" id="ARBA00023179"/>
    </source>
</evidence>
<evidence type="ECO:0000313" key="6">
    <source>
        <dbReference type="Ensembl" id="ENSSMRP00000006037.1"/>
    </source>
</evidence>
<dbReference type="GO" id="GO:0003779">
    <property type="term" value="F:actin binding"/>
    <property type="evidence" value="ECO:0007669"/>
    <property type="project" value="UniProtKB-KW"/>
</dbReference>
<name>A0A8D0BBI1_SALMN</name>
<dbReference type="Pfam" id="PF00261">
    <property type="entry name" value="Tropomyosin"/>
    <property type="match status" value="1"/>
</dbReference>
<organism evidence="6 7">
    <name type="scientific">Salvator merianae</name>
    <name type="common">Argentine black and white tegu</name>
    <name type="synonym">Tupinambis merianae</name>
    <dbReference type="NCBI Taxonomy" id="96440"/>
    <lineage>
        <taxon>Eukaryota</taxon>
        <taxon>Metazoa</taxon>
        <taxon>Chordata</taxon>
        <taxon>Craniata</taxon>
        <taxon>Vertebrata</taxon>
        <taxon>Euteleostomi</taxon>
        <taxon>Lepidosauria</taxon>
        <taxon>Squamata</taxon>
        <taxon>Bifurcata</taxon>
        <taxon>Unidentata</taxon>
        <taxon>Episquamata</taxon>
        <taxon>Laterata</taxon>
        <taxon>Teiioidea</taxon>
        <taxon>Teiidae</taxon>
        <taxon>Salvator</taxon>
    </lineage>
</organism>
<dbReference type="SUPFAM" id="SSF57997">
    <property type="entry name" value="Tropomyosin"/>
    <property type="match status" value="1"/>
</dbReference>
<reference evidence="6" key="2">
    <citation type="submission" date="2025-09" db="UniProtKB">
        <authorList>
            <consortium name="Ensembl"/>
        </authorList>
    </citation>
    <scope>IDENTIFICATION</scope>
</reference>
<comment type="similarity">
    <text evidence="1">Belongs to the tropomyosin family.</text>
</comment>
<dbReference type="Gene3D" id="1.20.5.170">
    <property type="match status" value="1"/>
</dbReference>
<dbReference type="OMA" id="TADKSER"/>
<feature type="coiled-coil region" evidence="5">
    <location>
        <begin position="30"/>
        <end position="89"/>
    </location>
</feature>
<sequence length="92" mass="10451">MAFGSNRVKAVKQKIQVLQQCTTRCTKSLKQEAETEVTSLNCHIQLVKEELDQAQGCLATTLQKLKRTADKSERAMKVIENRALKTEEKMEL</sequence>
<dbReference type="GeneTree" id="ENSGT01100000267092"/>
<accession>A0A8D0BBI1</accession>